<protein>
    <submittedName>
        <fullName evidence="1">Uncharacterized protein</fullName>
    </submittedName>
</protein>
<proteinExistence type="predicted"/>
<comment type="caution">
    <text evidence="1">The sequence shown here is derived from an EMBL/GenBank/DDBJ whole genome shotgun (WGS) entry which is preliminary data.</text>
</comment>
<organism evidence="1 2">
    <name type="scientific">Pseudoalteromonas holothuriae</name>
    <dbReference type="NCBI Taxonomy" id="2963714"/>
    <lineage>
        <taxon>Bacteria</taxon>
        <taxon>Pseudomonadati</taxon>
        <taxon>Pseudomonadota</taxon>
        <taxon>Gammaproteobacteria</taxon>
        <taxon>Alteromonadales</taxon>
        <taxon>Pseudoalteromonadaceae</taxon>
        <taxon>Pseudoalteromonas</taxon>
    </lineage>
</organism>
<evidence type="ECO:0000313" key="1">
    <source>
        <dbReference type="EMBL" id="CAH9052556.1"/>
    </source>
</evidence>
<dbReference type="EMBL" id="CAMAPD010000002">
    <property type="protein sequence ID" value="CAH9052556.1"/>
    <property type="molecule type" value="Genomic_DNA"/>
</dbReference>
<dbReference type="RefSeq" id="WP_261591834.1">
    <property type="nucleotide sequence ID" value="NZ_CAMAPD010000002.1"/>
</dbReference>
<reference evidence="1 2" key="1">
    <citation type="submission" date="2022-07" db="EMBL/GenBank/DDBJ databases">
        <authorList>
            <person name="Criscuolo A."/>
        </authorList>
    </citation>
    <scope>NUCLEOTIDE SEQUENCE [LARGE SCALE GENOMIC DNA]</scope>
    <source>
        <strain evidence="2">CIP 111951</strain>
    </source>
</reference>
<sequence>MNSFFYKKVSALWGSLLVILSANTYALPKIELNMNHNGDEDIRVYWNPVVGATHYKLSSTSYDCYRFLTTTEYERELKLHYLDVAHFKISAMKNVTGTCKGTVIAASDNLSYCDLYPTKHSCPLFKRPKYESKFWNASSRLRVNNCYNYAANVATNDFAQPGYASRSQTFNGNCASVIAGATGDLGIEPTSFFSNRHNLDETLLALVVAPGIDYHWYRRDNSGGWSHKAGRTPARNTDNSNKVILAPESADRGMYTEFCGYFKTKNSNREQNSGTATISGRWGGSFAALDHKSMATNNGSNITLLMYSGRTNPTISLTELRSTRVEDLLSSISAYSAVVLSTSKNKNVDFISSHLGYKGILIEDTQGVFGQAGQTVLIHNGEMRIQAAANKKTGDVVGVSIWNQASTLAQFGIDLQAVERDILSIFKKTERIQIQSFINKHK</sequence>
<dbReference type="Proteomes" id="UP001152485">
    <property type="component" value="Unassembled WGS sequence"/>
</dbReference>
<name>A0ABM9GG81_9GAMM</name>
<accession>A0ABM9GG81</accession>
<evidence type="ECO:0000313" key="2">
    <source>
        <dbReference type="Proteomes" id="UP001152485"/>
    </source>
</evidence>
<gene>
    <name evidence="1" type="ORF">PSECIP111951_00645</name>
</gene>